<reference evidence="1 2" key="1">
    <citation type="submission" date="2021-02" db="EMBL/GenBank/DDBJ databases">
        <title>Nitrogen-fixing ability and nitrogen fixation related genes of thermophilic fermentative bacteria in the genus Caldicellulosiruptor.</title>
        <authorList>
            <person name="Chen Y."/>
            <person name="Nishihara A."/>
            <person name="Haruta S."/>
        </authorList>
    </citation>
    <scope>NUCLEOTIDE SEQUENCE [LARGE SCALE GENOMIC DNA]</scope>
    <source>
        <strain evidence="1 2">YA01</strain>
    </source>
</reference>
<dbReference type="EMBL" id="AP024480">
    <property type="protein sequence ID" value="BCS81194.1"/>
    <property type="molecule type" value="Genomic_DNA"/>
</dbReference>
<proteinExistence type="predicted"/>
<evidence type="ECO:0000313" key="1">
    <source>
        <dbReference type="EMBL" id="BCS81194.1"/>
    </source>
</evidence>
<name>A0ABN6E7J5_9FIRM</name>
<evidence type="ECO:0000313" key="2">
    <source>
        <dbReference type="Proteomes" id="UP000663623"/>
    </source>
</evidence>
<organism evidence="1 2">
    <name type="scientific">Caldicellulosiruptor diazotrophicus</name>
    <dbReference type="NCBI Taxonomy" id="2806205"/>
    <lineage>
        <taxon>Bacteria</taxon>
        <taxon>Bacillati</taxon>
        <taxon>Bacillota</taxon>
        <taxon>Bacillota incertae sedis</taxon>
        <taxon>Caldicellulosiruptorales</taxon>
        <taxon>Caldicellulosiruptoraceae</taxon>
        <taxon>Caldicellulosiruptor</taxon>
    </lineage>
</organism>
<keyword evidence="2" id="KW-1185">Reference proteome</keyword>
<gene>
    <name evidence="1" type="ORF">CaldiYA01_11540</name>
</gene>
<protein>
    <submittedName>
        <fullName evidence="1">Uncharacterized protein</fullName>
    </submittedName>
</protein>
<sequence length="54" mass="6269">MLLTELNNVKTNVETANSQSKIENIIKDFVNEMEGNKLMETSLLERIRLYSKQP</sequence>
<accession>A0ABN6E7J5</accession>
<dbReference type="Proteomes" id="UP000663623">
    <property type="component" value="Chromosome"/>
</dbReference>